<sequence length="267" mass="29835">MTHHISRTDLNILLLEPSDTQRKIITNMLHKADIGNVVPVGNVEEAKKQISLHGADLVVSAMYFEDGTGMDLLNSIKSNPETESIPFMLVSSEFRPAKLEEFKQAGVVAILPKPFEPVHLHRAIDATLDLLNAEELDLELFDIAEVRVLLVDDSMTARKHIRRVLEGMGLAKIDEAENGANALTLLKDNTYDLVVTDFNMPEMDGRELSEFIRFNPNTAHIPIIMVTSEANNSMQMNNIQQTGVNALCDKPFEAAEVRRILHTLLNQ</sequence>
<dbReference type="PANTHER" id="PTHR44591:SF3">
    <property type="entry name" value="RESPONSE REGULATORY DOMAIN-CONTAINING PROTEIN"/>
    <property type="match status" value="1"/>
</dbReference>
<evidence type="ECO:0000259" key="3">
    <source>
        <dbReference type="PROSITE" id="PS50110"/>
    </source>
</evidence>
<gene>
    <name evidence="4" type="ORF">HMF8227_01874</name>
</gene>
<comment type="caution">
    <text evidence="2">Lacks conserved residue(s) required for the propagation of feature annotation.</text>
</comment>
<protein>
    <submittedName>
        <fullName evidence="4">Chemotaxis protein CheY</fullName>
    </submittedName>
</protein>
<evidence type="ECO:0000256" key="2">
    <source>
        <dbReference type="PROSITE-ProRule" id="PRU00169"/>
    </source>
</evidence>
<reference evidence="4 5" key="1">
    <citation type="submission" date="2018-05" db="EMBL/GenBank/DDBJ databases">
        <title>Salinimonas sp. HMF8227 Genome sequencing and assembly.</title>
        <authorList>
            <person name="Kang H."/>
            <person name="Kang J."/>
            <person name="Cha I."/>
            <person name="Kim H."/>
            <person name="Joh K."/>
        </authorList>
    </citation>
    <scope>NUCLEOTIDE SEQUENCE [LARGE SCALE GENOMIC DNA]</scope>
    <source>
        <strain evidence="4 5">HMF8227</strain>
    </source>
</reference>
<keyword evidence="1 2" id="KW-0597">Phosphoprotein</keyword>
<dbReference type="InterPro" id="IPR050595">
    <property type="entry name" value="Bact_response_regulator"/>
</dbReference>
<evidence type="ECO:0000313" key="5">
    <source>
        <dbReference type="Proteomes" id="UP000245728"/>
    </source>
</evidence>
<dbReference type="OrthoDB" id="9800897at2"/>
<dbReference type="SUPFAM" id="SSF52172">
    <property type="entry name" value="CheY-like"/>
    <property type="match status" value="2"/>
</dbReference>
<dbReference type="InterPro" id="IPR011006">
    <property type="entry name" value="CheY-like_superfamily"/>
</dbReference>
<dbReference type="PROSITE" id="PS50110">
    <property type="entry name" value="RESPONSE_REGULATORY"/>
    <property type="match status" value="2"/>
</dbReference>
<name>A0A2S2E3X8_9ALTE</name>
<dbReference type="RefSeq" id="WP_109339926.1">
    <property type="nucleotide sequence ID" value="NZ_CP029347.1"/>
</dbReference>
<dbReference type="SMART" id="SM00448">
    <property type="entry name" value="REC"/>
    <property type="match status" value="2"/>
</dbReference>
<accession>A0A2S2E3X8</accession>
<evidence type="ECO:0000256" key="1">
    <source>
        <dbReference type="ARBA" id="ARBA00022553"/>
    </source>
</evidence>
<dbReference type="InterPro" id="IPR001789">
    <property type="entry name" value="Sig_transdc_resp-reg_receiver"/>
</dbReference>
<keyword evidence="5" id="KW-1185">Reference proteome</keyword>
<dbReference type="PANTHER" id="PTHR44591">
    <property type="entry name" value="STRESS RESPONSE REGULATOR PROTEIN 1"/>
    <property type="match status" value="1"/>
</dbReference>
<feature type="modified residue" description="4-aspartylphosphate" evidence="2">
    <location>
        <position position="197"/>
    </location>
</feature>
<dbReference type="Gene3D" id="3.40.50.2300">
    <property type="match status" value="2"/>
</dbReference>
<feature type="domain" description="Response regulatory" evidence="3">
    <location>
        <begin position="11"/>
        <end position="128"/>
    </location>
</feature>
<evidence type="ECO:0000313" key="4">
    <source>
        <dbReference type="EMBL" id="AWL12344.1"/>
    </source>
</evidence>
<dbReference type="AlphaFoldDB" id="A0A2S2E3X8"/>
<organism evidence="4 5">
    <name type="scientific">Saliniradius amylolyticus</name>
    <dbReference type="NCBI Taxonomy" id="2183582"/>
    <lineage>
        <taxon>Bacteria</taxon>
        <taxon>Pseudomonadati</taxon>
        <taxon>Pseudomonadota</taxon>
        <taxon>Gammaproteobacteria</taxon>
        <taxon>Alteromonadales</taxon>
        <taxon>Alteromonadaceae</taxon>
        <taxon>Saliniradius</taxon>
    </lineage>
</organism>
<dbReference type="Proteomes" id="UP000245728">
    <property type="component" value="Chromosome"/>
</dbReference>
<feature type="domain" description="Response regulatory" evidence="3">
    <location>
        <begin position="147"/>
        <end position="265"/>
    </location>
</feature>
<dbReference type="GO" id="GO:0000160">
    <property type="term" value="P:phosphorelay signal transduction system"/>
    <property type="evidence" value="ECO:0007669"/>
    <property type="project" value="InterPro"/>
</dbReference>
<dbReference type="Pfam" id="PF00072">
    <property type="entry name" value="Response_reg"/>
    <property type="match status" value="2"/>
</dbReference>
<dbReference type="KEGG" id="salh:HMF8227_01874"/>
<dbReference type="EMBL" id="CP029347">
    <property type="protein sequence ID" value="AWL12344.1"/>
    <property type="molecule type" value="Genomic_DNA"/>
</dbReference>
<proteinExistence type="predicted"/>